<evidence type="ECO:0000256" key="10">
    <source>
        <dbReference type="SAM" id="SignalP"/>
    </source>
</evidence>
<dbReference type="FunCoup" id="A0A139WNK0">
    <property type="interactions" value="7"/>
</dbReference>
<dbReference type="InterPro" id="IPR031424">
    <property type="entry name" value="QVR-like"/>
</dbReference>
<dbReference type="Proteomes" id="UP000007266">
    <property type="component" value="Linkage group 2"/>
</dbReference>
<protein>
    <submittedName>
        <fullName evidence="11">Uncharacterized protein</fullName>
    </submittedName>
</protein>
<evidence type="ECO:0000256" key="7">
    <source>
        <dbReference type="ARBA" id="ARBA00023180"/>
    </source>
</evidence>
<dbReference type="InParanoid" id="A0A139WNK0"/>
<dbReference type="EMBL" id="KQ971312">
    <property type="protein sequence ID" value="KYB29365.1"/>
    <property type="molecule type" value="Genomic_DNA"/>
</dbReference>
<keyword evidence="8" id="KW-0449">Lipoprotein</keyword>
<keyword evidence="3 9" id="KW-0812">Transmembrane</keyword>
<evidence type="ECO:0000313" key="12">
    <source>
        <dbReference type="Proteomes" id="UP000007266"/>
    </source>
</evidence>
<keyword evidence="7" id="KW-0325">Glycoprotein</keyword>
<feature type="transmembrane region" description="Helical" evidence="9">
    <location>
        <begin position="151"/>
        <end position="171"/>
    </location>
</feature>
<feature type="chain" id="PRO_5007300311" evidence="10">
    <location>
        <begin position="20"/>
        <end position="172"/>
    </location>
</feature>
<evidence type="ECO:0000256" key="4">
    <source>
        <dbReference type="ARBA" id="ARBA00022729"/>
    </source>
</evidence>
<evidence type="ECO:0000313" key="11">
    <source>
        <dbReference type="EMBL" id="KYB29365.1"/>
    </source>
</evidence>
<evidence type="ECO:0000256" key="8">
    <source>
        <dbReference type="ARBA" id="ARBA00023288"/>
    </source>
</evidence>
<proteinExistence type="predicted"/>
<dbReference type="PANTHER" id="PTHR33562:SF28">
    <property type="entry name" value="PROTEIN QUIVER"/>
    <property type="match status" value="1"/>
</dbReference>
<dbReference type="GO" id="GO:0098552">
    <property type="term" value="C:side of membrane"/>
    <property type="evidence" value="ECO:0007669"/>
    <property type="project" value="UniProtKB-KW"/>
</dbReference>
<keyword evidence="5 9" id="KW-1133">Transmembrane helix</keyword>
<dbReference type="AlphaFoldDB" id="A0A139WNK0"/>
<gene>
    <name evidence="11" type="primary">AUGUSTUS-3.0.2_00323</name>
    <name evidence="11" type="ORF">TcasGA2_TC000323</name>
</gene>
<evidence type="ECO:0000256" key="9">
    <source>
        <dbReference type="SAM" id="Phobius"/>
    </source>
</evidence>
<organism evidence="11 12">
    <name type="scientific">Tribolium castaneum</name>
    <name type="common">Red flour beetle</name>
    <dbReference type="NCBI Taxonomy" id="7070"/>
    <lineage>
        <taxon>Eukaryota</taxon>
        <taxon>Metazoa</taxon>
        <taxon>Ecdysozoa</taxon>
        <taxon>Arthropoda</taxon>
        <taxon>Hexapoda</taxon>
        <taxon>Insecta</taxon>
        <taxon>Pterygota</taxon>
        <taxon>Neoptera</taxon>
        <taxon>Endopterygota</taxon>
        <taxon>Coleoptera</taxon>
        <taxon>Polyphaga</taxon>
        <taxon>Cucujiformia</taxon>
        <taxon>Tenebrionidae</taxon>
        <taxon>Tenebrionidae incertae sedis</taxon>
        <taxon>Tribolium</taxon>
    </lineage>
</organism>
<keyword evidence="12" id="KW-1185">Reference proteome</keyword>
<dbReference type="GO" id="GO:0030431">
    <property type="term" value="P:sleep"/>
    <property type="evidence" value="ECO:0007669"/>
    <property type="project" value="InterPro"/>
</dbReference>
<dbReference type="STRING" id="7070.A0A139WNK0"/>
<evidence type="ECO:0000256" key="3">
    <source>
        <dbReference type="ARBA" id="ARBA00022692"/>
    </source>
</evidence>
<dbReference type="PANTHER" id="PTHR33562">
    <property type="entry name" value="ATILLA, ISOFORM B-RELATED-RELATED"/>
    <property type="match status" value="1"/>
</dbReference>
<accession>A0A139WNK0</accession>
<evidence type="ECO:0000256" key="5">
    <source>
        <dbReference type="ARBA" id="ARBA00022989"/>
    </source>
</evidence>
<evidence type="ECO:0000256" key="6">
    <source>
        <dbReference type="ARBA" id="ARBA00023136"/>
    </source>
</evidence>
<dbReference type="InterPro" id="IPR050975">
    <property type="entry name" value="Sleep_regulator"/>
</dbReference>
<evidence type="ECO:0000256" key="1">
    <source>
        <dbReference type="ARBA" id="ARBA00004589"/>
    </source>
</evidence>
<keyword evidence="4 10" id="KW-0732">Signal</keyword>
<evidence type="ECO:0000256" key="2">
    <source>
        <dbReference type="ARBA" id="ARBA00022622"/>
    </source>
</evidence>
<dbReference type="Pfam" id="PF17064">
    <property type="entry name" value="QVR"/>
    <property type="match status" value="1"/>
</dbReference>
<feature type="signal peptide" evidence="10">
    <location>
        <begin position="1"/>
        <end position="19"/>
    </location>
</feature>
<dbReference type="GO" id="GO:0032222">
    <property type="term" value="P:regulation of synaptic transmission, cholinergic"/>
    <property type="evidence" value="ECO:0007669"/>
    <property type="project" value="InterPro"/>
</dbReference>
<name>A0A139WNK0_TRICA</name>
<dbReference type="OMA" id="TDTTFCF"/>
<keyword evidence="2" id="KW-0336">GPI-anchor</keyword>
<reference evidence="11 12" key="1">
    <citation type="journal article" date="2008" name="Nature">
        <title>The genome of the model beetle and pest Tribolium castaneum.</title>
        <authorList>
            <consortium name="Tribolium Genome Sequencing Consortium"/>
            <person name="Richards S."/>
            <person name="Gibbs R.A."/>
            <person name="Weinstock G.M."/>
            <person name="Brown S.J."/>
            <person name="Denell R."/>
            <person name="Beeman R.W."/>
            <person name="Gibbs R."/>
            <person name="Beeman R.W."/>
            <person name="Brown S.J."/>
            <person name="Bucher G."/>
            <person name="Friedrich M."/>
            <person name="Grimmelikhuijzen C.J."/>
            <person name="Klingler M."/>
            <person name="Lorenzen M."/>
            <person name="Richards S."/>
            <person name="Roth S."/>
            <person name="Schroder R."/>
            <person name="Tautz D."/>
            <person name="Zdobnov E.M."/>
            <person name="Muzny D."/>
            <person name="Gibbs R.A."/>
            <person name="Weinstock G.M."/>
            <person name="Attaway T."/>
            <person name="Bell S."/>
            <person name="Buhay C.J."/>
            <person name="Chandrabose M.N."/>
            <person name="Chavez D."/>
            <person name="Clerk-Blankenburg K.P."/>
            <person name="Cree A."/>
            <person name="Dao M."/>
            <person name="Davis C."/>
            <person name="Chacko J."/>
            <person name="Dinh H."/>
            <person name="Dugan-Rocha S."/>
            <person name="Fowler G."/>
            <person name="Garner T.T."/>
            <person name="Garnes J."/>
            <person name="Gnirke A."/>
            <person name="Hawes A."/>
            <person name="Hernandez J."/>
            <person name="Hines S."/>
            <person name="Holder M."/>
            <person name="Hume J."/>
            <person name="Jhangiani S.N."/>
            <person name="Joshi V."/>
            <person name="Khan Z.M."/>
            <person name="Jackson L."/>
            <person name="Kovar C."/>
            <person name="Kowis A."/>
            <person name="Lee S."/>
            <person name="Lewis L.R."/>
            <person name="Margolis J."/>
            <person name="Morgan M."/>
            <person name="Nazareth L.V."/>
            <person name="Nguyen N."/>
            <person name="Okwuonu G."/>
            <person name="Parker D."/>
            <person name="Richards S."/>
            <person name="Ruiz S.J."/>
            <person name="Santibanez J."/>
            <person name="Savard J."/>
            <person name="Scherer S.E."/>
            <person name="Schneider B."/>
            <person name="Sodergren E."/>
            <person name="Tautz D."/>
            <person name="Vattahil S."/>
            <person name="Villasana D."/>
            <person name="White C.S."/>
            <person name="Wright R."/>
            <person name="Park Y."/>
            <person name="Beeman R.W."/>
            <person name="Lord J."/>
            <person name="Oppert B."/>
            <person name="Lorenzen M."/>
            <person name="Brown S."/>
            <person name="Wang L."/>
            <person name="Savard J."/>
            <person name="Tautz D."/>
            <person name="Richards S."/>
            <person name="Weinstock G."/>
            <person name="Gibbs R.A."/>
            <person name="Liu Y."/>
            <person name="Worley K."/>
            <person name="Weinstock G."/>
            <person name="Elsik C.G."/>
            <person name="Reese J.T."/>
            <person name="Elhaik E."/>
            <person name="Landan G."/>
            <person name="Graur D."/>
            <person name="Arensburger P."/>
            <person name="Atkinson P."/>
            <person name="Beeman R.W."/>
            <person name="Beidler J."/>
            <person name="Brown S.J."/>
            <person name="Demuth J.P."/>
            <person name="Drury D.W."/>
            <person name="Du Y.Z."/>
            <person name="Fujiwara H."/>
            <person name="Lorenzen M."/>
            <person name="Maselli V."/>
            <person name="Osanai M."/>
            <person name="Park Y."/>
            <person name="Robertson H.M."/>
            <person name="Tu Z."/>
            <person name="Wang J.J."/>
            <person name="Wang S."/>
            <person name="Richards S."/>
            <person name="Song H."/>
            <person name="Zhang L."/>
            <person name="Sodergren E."/>
            <person name="Werner D."/>
            <person name="Stanke M."/>
            <person name="Morgenstern B."/>
            <person name="Solovyev V."/>
            <person name="Kosarev P."/>
            <person name="Brown G."/>
            <person name="Chen H.C."/>
            <person name="Ermolaeva O."/>
            <person name="Hlavina W."/>
            <person name="Kapustin Y."/>
            <person name="Kiryutin B."/>
            <person name="Kitts P."/>
            <person name="Maglott D."/>
            <person name="Pruitt K."/>
            <person name="Sapojnikov V."/>
            <person name="Souvorov A."/>
            <person name="Mackey A.J."/>
            <person name="Waterhouse R.M."/>
            <person name="Wyder S."/>
            <person name="Zdobnov E.M."/>
            <person name="Zdobnov E.M."/>
            <person name="Wyder S."/>
            <person name="Kriventseva E.V."/>
            <person name="Kadowaki T."/>
            <person name="Bork P."/>
            <person name="Aranda M."/>
            <person name="Bao R."/>
            <person name="Beermann A."/>
            <person name="Berns N."/>
            <person name="Bolognesi R."/>
            <person name="Bonneton F."/>
            <person name="Bopp D."/>
            <person name="Brown S.J."/>
            <person name="Bucher G."/>
            <person name="Butts T."/>
            <person name="Chaumot A."/>
            <person name="Denell R.E."/>
            <person name="Ferrier D.E."/>
            <person name="Friedrich M."/>
            <person name="Gordon C.M."/>
            <person name="Jindra M."/>
            <person name="Klingler M."/>
            <person name="Lan Q."/>
            <person name="Lattorff H.M."/>
            <person name="Laudet V."/>
            <person name="von Levetsow C."/>
            <person name="Liu Z."/>
            <person name="Lutz R."/>
            <person name="Lynch J.A."/>
            <person name="da Fonseca R.N."/>
            <person name="Posnien N."/>
            <person name="Reuter R."/>
            <person name="Roth S."/>
            <person name="Savard J."/>
            <person name="Schinko J.B."/>
            <person name="Schmitt C."/>
            <person name="Schoppmeier M."/>
            <person name="Schroder R."/>
            <person name="Shippy T.D."/>
            <person name="Simonnet F."/>
            <person name="Marques-Souza H."/>
            <person name="Tautz D."/>
            <person name="Tomoyasu Y."/>
            <person name="Trauner J."/>
            <person name="Van der Zee M."/>
            <person name="Vervoort M."/>
            <person name="Wittkopp N."/>
            <person name="Wimmer E.A."/>
            <person name="Yang X."/>
            <person name="Jones A.K."/>
            <person name="Sattelle D.B."/>
            <person name="Ebert P.R."/>
            <person name="Nelson D."/>
            <person name="Scott J.G."/>
            <person name="Beeman R.W."/>
            <person name="Muthukrishnan S."/>
            <person name="Kramer K.J."/>
            <person name="Arakane Y."/>
            <person name="Beeman R.W."/>
            <person name="Zhu Q."/>
            <person name="Hogenkamp D."/>
            <person name="Dixit R."/>
            <person name="Oppert B."/>
            <person name="Jiang H."/>
            <person name="Zou Z."/>
            <person name="Marshall J."/>
            <person name="Elpidina E."/>
            <person name="Vinokurov K."/>
            <person name="Oppert C."/>
            <person name="Zou Z."/>
            <person name="Evans J."/>
            <person name="Lu Z."/>
            <person name="Zhao P."/>
            <person name="Sumathipala N."/>
            <person name="Altincicek B."/>
            <person name="Vilcinskas A."/>
            <person name="Williams M."/>
            <person name="Hultmark D."/>
            <person name="Hetru C."/>
            <person name="Jiang H."/>
            <person name="Grimmelikhuijzen C.J."/>
            <person name="Hauser F."/>
            <person name="Cazzamali G."/>
            <person name="Williamson M."/>
            <person name="Park Y."/>
            <person name="Li B."/>
            <person name="Tanaka Y."/>
            <person name="Predel R."/>
            <person name="Neupert S."/>
            <person name="Schachtner J."/>
            <person name="Verleyen P."/>
            <person name="Raible F."/>
            <person name="Bork P."/>
            <person name="Friedrich M."/>
            <person name="Walden K.K."/>
            <person name="Robertson H.M."/>
            <person name="Angeli S."/>
            <person name="Foret S."/>
            <person name="Bucher G."/>
            <person name="Schuetz S."/>
            <person name="Maleszka R."/>
            <person name="Wimmer E.A."/>
            <person name="Beeman R.W."/>
            <person name="Lorenzen M."/>
            <person name="Tomoyasu Y."/>
            <person name="Miller S.C."/>
            <person name="Grossmann D."/>
            <person name="Bucher G."/>
        </authorList>
    </citation>
    <scope>NUCLEOTIDE SEQUENCE [LARGE SCALE GENOMIC DNA]</scope>
    <source>
        <strain evidence="11 12">Georgia GA2</strain>
    </source>
</reference>
<dbReference type="CDD" id="cd23591">
    <property type="entry name" value="TFP_LU_ECD_Crim"/>
    <property type="match status" value="1"/>
</dbReference>
<sequence>MYKVLACFILATFFLQASALWCYQCVSNQPGCGTPFNWLWHWTKVCPEDDDVCVKIIEEKDGTLVKLNICMSHFHVFLGNTMITRDCLSYLQGVRTDIPADHYEGCRPAALDVKLGHYVNNSIKELDVHRNFYDKTTWCFCFLDHRCNGGFTIHPSMGVLAGGVIFLILNLL</sequence>
<keyword evidence="6 9" id="KW-0472">Membrane</keyword>
<reference evidence="11 12" key="2">
    <citation type="journal article" date="2010" name="Nucleic Acids Res.">
        <title>BeetleBase in 2010: revisions to provide comprehensive genomic information for Tribolium castaneum.</title>
        <authorList>
            <person name="Kim H.S."/>
            <person name="Murphy T."/>
            <person name="Xia J."/>
            <person name="Caragea D."/>
            <person name="Park Y."/>
            <person name="Beeman R.W."/>
            <person name="Lorenzen M.D."/>
            <person name="Butcher S."/>
            <person name="Manak J.R."/>
            <person name="Brown S.J."/>
        </authorList>
    </citation>
    <scope>GENOME REANNOTATION</scope>
    <source>
        <strain evidence="11 12">Georgia GA2</strain>
    </source>
</reference>
<comment type="subcellular location">
    <subcellularLocation>
        <location evidence="1">Membrane</location>
        <topology evidence="1">Lipid-anchor</topology>
        <topology evidence="1">GPI-anchor</topology>
    </subcellularLocation>
</comment>